<feature type="compositionally biased region" description="Low complexity" evidence="1">
    <location>
        <begin position="240"/>
        <end position="254"/>
    </location>
</feature>
<dbReference type="SMART" id="SM00504">
    <property type="entry name" value="Ubox"/>
    <property type="match status" value="1"/>
</dbReference>
<dbReference type="GO" id="GO:0004842">
    <property type="term" value="F:ubiquitin-protein transferase activity"/>
    <property type="evidence" value="ECO:0007669"/>
    <property type="project" value="InterPro"/>
</dbReference>
<dbReference type="AlphaFoldDB" id="A0A835XKR9"/>
<evidence type="ECO:0000256" key="1">
    <source>
        <dbReference type="SAM" id="MobiDB-lite"/>
    </source>
</evidence>
<dbReference type="GO" id="GO:0016567">
    <property type="term" value="P:protein ubiquitination"/>
    <property type="evidence" value="ECO:0007669"/>
    <property type="project" value="UniProtKB-UniPathway"/>
</dbReference>
<feature type="region of interest" description="Disordered" evidence="1">
    <location>
        <begin position="730"/>
        <end position="749"/>
    </location>
</feature>
<feature type="region of interest" description="Disordered" evidence="1">
    <location>
        <begin position="224"/>
        <end position="273"/>
    </location>
</feature>
<dbReference type="InterPro" id="IPR037252">
    <property type="entry name" value="Mib_Herc2_sf"/>
</dbReference>
<dbReference type="PANTHER" id="PTHR46573:SF1">
    <property type="entry name" value="WD REPEAT, SAM AND U-BOX DOMAIN-CONTAINING PROTEIN 1"/>
    <property type="match status" value="1"/>
</dbReference>
<protein>
    <recommendedName>
        <fullName evidence="2">U-box domain-containing protein</fullName>
    </recommendedName>
</protein>
<feature type="domain" description="U-box" evidence="2">
    <location>
        <begin position="188"/>
        <end position="250"/>
    </location>
</feature>
<dbReference type="InterPro" id="IPR052085">
    <property type="entry name" value="WD-SAM-U-box"/>
</dbReference>
<sequence>MQRLGAALALCLEHLKGFRGASSPPAVLVVSGPLLSRLRASLAEVGVALQDLGAGMGPASLHGAALSLCGTQLAALPLPGLELRASQAAELSSWLEEASRRPGGLEAPDTHADAWRMIRGALESAGVPKATLEDAEARTRIAQDLYDLSDVVPPLTSEEVQASQTLAAYLMPPPPASGGPSQSTTPTAFLCAITKELMRDPEVNALGLTHEREHIEAWLQNHDTDPQEQAGASGGGPYIDAAAASDPSGAAVGDPSGAAVGDPSGAAVGDPSGAAVGDPSGAVVGDPSGATIRVLDYVTAAPCYRTVRALHAPYDTWWYDRAALQRVPSHQVPPDQRLEVPPQPPGSGVPVLPFTAKTGLLVRRGYDWLNASDRNGLGGETGMLIRPTEDSPRGTGTRWLVFWAKGGEGTYSLGHGNKFELQHLQFKYPQRAGGQDDGGEGRGGADVWGNETWTDFNGSHVVRRGEPVTAETAQANMPVMRGITDGKWICSCGEGMVGELLRPEKLEGDKGVWWRVRWADGISNFRYRVGRRGVHGWSDLQVAMYERDREAGEMVPWTPVELVQDVQDGPLRPGGDCALVLERNLTRVKVRGWEAVMGIARTGLHIATGTEWWYDRAALRPIPPSLAVDRNRWRLRLNREGRVAFRGRPGRSGGHTGRPAGRVYYCGAEGRQYRCGGCVDGRCGPLGGCPCAACAEMPVERRAPVVMAVAGVAAAGLAVVAKRATPPQWCSAPSSDPSSAPSSPSSSAPSLALSSELDIVAAVDCIFGTGPGSCLHQAMTEAVLELGLGLEVGEGAFTAMSAHLASAYP</sequence>
<evidence type="ECO:0000313" key="3">
    <source>
        <dbReference type="EMBL" id="KAG2485032.1"/>
    </source>
</evidence>
<evidence type="ECO:0000259" key="2">
    <source>
        <dbReference type="SMART" id="SM00504"/>
    </source>
</evidence>
<dbReference type="Gene3D" id="3.30.40.10">
    <property type="entry name" value="Zinc/RING finger domain, C3HC4 (zinc finger)"/>
    <property type="match status" value="1"/>
</dbReference>
<dbReference type="InterPro" id="IPR003613">
    <property type="entry name" value="Ubox_domain"/>
</dbReference>
<dbReference type="Pfam" id="PF04564">
    <property type="entry name" value="U-box"/>
    <property type="match status" value="1"/>
</dbReference>
<accession>A0A835XKR9</accession>
<dbReference type="PANTHER" id="PTHR46573">
    <property type="entry name" value="WD REPEAT, SAM AND U-BOX DOMAIN-CONTAINING PROTEIN 1"/>
    <property type="match status" value="1"/>
</dbReference>
<dbReference type="GO" id="GO:0046872">
    <property type="term" value="F:metal ion binding"/>
    <property type="evidence" value="ECO:0007669"/>
    <property type="project" value="InterPro"/>
</dbReference>
<name>A0A835XKR9_9CHLO</name>
<dbReference type="EMBL" id="JAEHOE010000137">
    <property type="protein sequence ID" value="KAG2485032.1"/>
    <property type="molecule type" value="Genomic_DNA"/>
</dbReference>
<dbReference type="Gene3D" id="2.30.30.40">
    <property type="entry name" value="SH3 Domains"/>
    <property type="match status" value="1"/>
</dbReference>
<dbReference type="UniPathway" id="UPA00143"/>
<keyword evidence="4" id="KW-1185">Reference proteome</keyword>
<organism evidence="3 4">
    <name type="scientific">Edaphochlamys debaryana</name>
    <dbReference type="NCBI Taxonomy" id="47281"/>
    <lineage>
        <taxon>Eukaryota</taxon>
        <taxon>Viridiplantae</taxon>
        <taxon>Chlorophyta</taxon>
        <taxon>core chlorophytes</taxon>
        <taxon>Chlorophyceae</taxon>
        <taxon>CS clade</taxon>
        <taxon>Chlamydomonadales</taxon>
        <taxon>Chlamydomonadales incertae sedis</taxon>
        <taxon>Edaphochlamys</taxon>
    </lineage>
</organism>
<gene>
    <name evidence="3" type="ORF">HYH03_016235</name>
</gene>
<comment type="caution">
    <text evidence="3">The sequence shown here is derived from an EMBL/GenBank/DDBJ whole genome shotgun (WGS) entry which is preliminary data.</text>
</comment>
<dbReference type="SUPFAM" id="SSF159034">
    <property type="entry name" value="Mib/herc2 domain-like"/>
    <property type="match status" value="1"/>
</dbReference>
<feature type="compositionally biased region" description="Low complexity" evidence="1">
    <location>
        <begin position="731"/>
        <end position="749"/>
    </location>
</feature>
<dbReference type="Proteomes" id="UP000612055">
    <property type="component" value="Unassembled WGS sequence"/>
</dbReference>
<proteinExistence type="predicted"/>
<reference evidence="3" key="1">
    <citation type="journal article" date="2020" name="bioRxiv">
        <title>Comparative genomics of Chlamydomonas.</title>
        <authorList>
            <person name="Craig R.J."/>
            <person name="Hasan A.R."/>
            <person name="Ness R.W."/>
            <person name="Keightley P.D."/>
        </authorList>
    </citation>
    <scope>NUCLEOTIDE SEQUENCE</scope>
    <source>
        <strain evidence="3">CCAP 11/70</strain>
    </source>
</reference>
<dbReference type="SUPFAM" id="SSF57850">
    <property type="entry name" value="RING/U-box"/>
    <property type="match status" value="1"/>
</dbReference>
<dbReference type="InterPro" id="IPR013083">
    <property type="entry name" value="Znf_RING/FYVE/PHD"/>
</dbReference>
<evidence type="ECO:0000313" key="4">
    <source>
        <dbReference type="Proteomes" id="UP000612055"/>
    </source>
</evidence>